<comment type="caution">
    <text evidence="1">The sequence shown here is derived from an EMBL/GenBank/DDBJ whole genome shotgun (WGS) entry which is preliminary data.</text>
</comment>
<gene>
    <name evidence="1" type="ORF">HD593_012176</name>
</gene>
<sequence length="87" mass="9309">MLRNPATGDIVRYRGKQGLHAVRAAIVTADTMTLDPEGVRIGALPPLDDASHVHLWVFTPGQVGGFHEYNVAPGDAPGTWHWPVTAG</sequence>
<evidence type="ECO:0000313" key="2">
    <source>
        <dbReference type="Proteomes" id="UP000565579"/>
    </source>
</evidence>
<dbReference type="EMBL" id="JACHMI010000002">
    <property type="protein sequence ID" value="MBB6557286.1"/>
    <property type="molecule type" value="Genomic_DNA"/>
</dbReference>
<dbReference type="AlphaFoldDB" id="A0A7X0P929"/>
<keyword evidence="2" id="KW-1185">Reference proteome</keyword>
<proteinExistence type="predicted"/>
<accession>A0A7X0P929</accession>
<dbReference type="Proteomes" id="UP000565579">
    <property type="component" value="Unassembled WGS sequence"/>
</dbReference>
<organism evidence="1 2">
    <name type="scientific">Nonomuraea rubra</name>
    <dbReference type="NCBI Taxonomy" id="46180"/>
    <lineage>
        <taxon>Bacteria</taxon>
        <taxon>Bacillati</taxon>
        <taxon>Actinomycetota</taxon>
        <taxon>Actinomycetes</taxon>
        <taxon>Streptosporangiales</taxon>
        <taxon>Streptosporangiaceae</taxon>
        <taxon>Nonomuraea</taxon>
    </lineage>
</organism>
<name>A0A7X0P929_9ACTN</name>
<reference evidence="1 2" key="1">
    <citation type="submission" date="2020-08" db="EMBL/GenBank/DDBJ databases">
        <title>Sequencing the genomes of 1000 actinobacteria strains.</title>
        <authorList>
            <person name="Klenk H.-P."/>
        </authorList>
    </citation>
    <scope>NUCLEOTIDE SEQUENCE [LARGE SCALE GENOMIC DNA]</scope>
    <source>
        <strain evidence="1 2">DSM 43768</strain>
    </source>
</reference>
<evidence type="ECO:0000313" key="1">
    <source>
        <dbReference type="EMBL" id="MBB6557286.1"/>
    </source>
</evidence>
<dbReference type="RefSeq" id="WP_185112869.1">
    <property type="nucleotide sequence ID" value="NZ_JACHMI010000002.1"/>
</dbReference>
<protein>
    <submittedName>
        <fullName evidence="1">Uncharacterized protein</fullName>
    </submittedName>
</protein>